<dbReference type="InterPro" id="IPR021246">
    <property type="entry name" value="DUF2797"/>
</dbReference>
<proteinExistence type="predicted"/>
<dbReference type="Proteomes" id="UP000244240">
    <property type="component" value="Unassembled WGS sequence"/>
</dbReference>
<evidence type="ECO:0000313" key="1">
    <source>
        <dbReference type="EMBL" id="PTX51486.1"/>
    </source>
</evidence>
<reference evidence="1 2" key="1">
    <citation type="submission" date="2018-04" db="EMBL/GenBank/DDBJ databases">
        <title>Genomic Encyclopedia of Archaeal and Bacterial Type Strains, Phase II (KMG-II): from individual species to whole genera.</title>
        <authorList>
            <person name="Goeker M."/>
        </authorList>
    </citation>
    <scope>NUCLEOTIDE SEQUENCE [LARGE SCALE GENOMIC DNA]</scope>
    <source>
        <strain evidence="1 2">DSM 45787</strain>
    </source>
</reference>
<accession>A0A2T6B5Y2</accession>
<evidence type="ECO:0000313" key="2">
    <source>
        <dbReference type="Proteomes" id="UP000244240"/>
    </source>
</evidence>
<dbReference type="RefSeq" id="WP_108026091.1">
    <property type="nucleotide sequence ID" value="NZ_QBKR01000033.1"/>
</dbReference>
<gene>
    <name evidence="1" type="ORF">C8P63_13318</name>
</gene>
<dbReference type="Pfam" id="PF10977">
    <property type="entry name" value="DUF2797"/>
    <property type="match status" value="1"/>
</dbReference>
<comment type="caution">
    <text evidence="1">The sequence shown here is derived from an EMBL/GenBank/DDBJ whole genome shotgun (WGS) entry which is preliminary data.</text>
</comment>
<dbReference type="EMBL" id="QBKR01000033">
    <property type="protein sequence ID" value="PTX51486.1"/>
    <property type="molecule type" value="Genomic_DNA"/>
</dbReference>
<dbReference type="OrthoDB" id="9775734at2"/>
<dbReference type="AlphaFoldDB" id="A0A2T6B5Y2"/>
<keyword evidence="2" id="KW-1185">Reference proteome</keyword>
<sequence length="263" mass="30351">MNLHGYLRPLQHQHTVPITYRFKVEGEELPLNGLLGEEIRIDFTGEKACIYCGRPIKKTYNGGSCYPCFRDRAENDLCIVKPHQCHYHKGTCRDPSFGETHCMQPHVVYLALSDDVKVGITRKTNQINRWIDQGAVAAVPIAEVPDRKTAGEIEVHLAQTIKDKTNWRRMLKNEIADKDLSDVRSSLMSRIPARYRDFFDDRREVCTFQYPQKKIPEKIKPLNLDKENRIKGRLIGVKGQYLIFDCGVLNIRKFCGYKVKVSI</sequence>
<protein>
    <submittedName>
        <fullName evidence="1">Uncharacterized protein DUF2797</fullName>
    </submittedName>
</protein>
<name>A0A2T6B5Y2_9BACL</name>
<organism evidence="1 2">
    <name type="scientific">Melghirimyces profundicolus</name>
    <dbReference type="NCBI Taxonomy" id="1242148"/>
    <lineage>
        <taxon>Bacteria</taxon>
        <taxon>Bacillati</taxon>
        <taxon>Bacillota</taxon>
        <taxon>Bacilli</taxon>
        <taxon>Bacillales</taxon>
        <taxon>Thermoactinomycetaceae</taxon>
        <taxon>Melghirimyces</taxon>
    </lineage>
</organism>